<organism evidence="6 7">
    <name type="scientific">Platanthera zijinensis</name>
    <dbReference type="NCBI Taxonomy" id="2320716"/>
    <lineage>
        <taxon>Eukaryota</taxon>
        <taxon>Viridiplantae</taxon>
        <taxon>Streptophyta</taxon>
        <taxon>Embryophyta</taxon>
        <taxon>Tracheophyta</taxon>
        <taxon>Spermatophyta</taxon>
        <taxon>Magnoliopsida</taxon>
        <taxon>Liliopsida</taxon>
        <taxon>Asparagales</taxon>
        <taxon>Orchidaceae</taxon>
        <taxon>Orchidoideae</taxon>
        <taxon>Orchideae</taxon>
        <taxon>Orchidinae</taxon>
        <taxon>Platanthera</taxon>
    </lineage>
</organism>
<protein>
    <recommendedName>
        <fullName evidence="5">RING-type domain-containing protein</fullName>
    </recommendedName>
</protein>
<dbReference type="InterPro" id="IPR018957">
    <property type="entry name" value="Znf_C3HC4_RING-type"/>
</dbReference>
<comment type="caution">
    <text evidence="6">The sequence shown here is derived from an EMBL/GenBank/DDBJ whole genome shotgun (WGS) entry which is preliminary data.</text>
</comment>
<evidence type="ECO:0000313" key="6">
    <source>
        <dbReference type="EMBL" id="KAK8926207.1"/>
    </source>
</evidence>
<evidence type="ECO:0000313" key="7">
    <source>
        <dbReference type="Proteomes" id="UP001418222"/>
    </source>
</evidence>
<dbReference type="InterPro" id="IPR013083">
    <property type="entry name" value="Znf_RING/FYVE/PHD"/>
</dbReference>
<dbReference type="SUPFAM" id="SSF57850">
    <property type="entry name" value="RING/U-box"/>
    <property type="match status" value="1"/>
</dbReference>
<dbReference type="EMBL" id="JBBWWQ010000016">
    <property type="protein sequence ID" value="KAK8926207.1"/>
    <property type="molecule type" value="Genomic_DNA"/>
</dbReference>
<dbReference type="InterPro" id="IPR017907">
    <property type="entry name" value="Znf_RING_CS"/>
</dbReference>
<evidence type="ECO:0000256" key="2">
    <source>
        <dbReference type="ARBA" id="ARBA00022771"/>
    </source>
</evidence>
<reference evidence="6 7" key="1">
    <citation type="journal article" date="2022" name="Nat. Plants">
        <title>Genomes of leafy and leafless Platanthera orchids illuminate the evolution of mycoheterotrophy.</title>
        <authorList>
            <person name="Li M.H."/>
            <person name="Liu K.W."/>
            <person name="Li Z."/>
            <person name="Lu H.C."/>
            <person name="Ye Q.L."/>
            <person name="Zhang D."/>
            <person name="Wang J.Y."/>
            <person name="Li Y.F."/>
            <person name="Zhong Z.M."/>
            <person name="Liu X."/>
            <person name="Yu X."/>
            <person name="Liu D.K."/>
            <person name="Tu X.D."/>
            <person name="Liu B."/>
            <person name="Hao Y."/>
            <person name="Liao X.Y."/>
            <person name="Jiang Y.T."/>
            <person name="Sun W.H."/>
            <person name="Chen J."/>
            <person name="Chen Y.Q."/>
            <person name="Ai Y."/>
            <person name="Zhai J.W."/>
            <person name="Wu S.S."/>
            <person name="Zhou Z."/>
            <person name="Hsiao Y.Y."/>
            <person name="Wu W.L."/>
            <person name="Chen Y.Y."/>
            <person name="Lin Y.F."/>
            <person name="Hsu J.L."/>
            <person name="Li C.Y."/>
            <person name="Wang Z.W."/>
            <person name="Zhao X."/>
            <person name="Zhong W.Y."/>
            <person name="Ma X.K."/>
            <person name="Ma L."/>
            <person name="Huang J."/>
            <person name="Chen G.Z."/>
            <person name="Huang M.Z."/>
            <person name="Huang L."/>
            <person name="Peng D.H."/>
            <person name="Luo Y.B."/>
            <person name="Zou S.Q."/>
            <person name="Chen S.P."/>
            <person name="Lan S."/>
            <person name="Tsai W.C."/>
            <person name="Van de Peer Y."/>
            <person name="Liu Z.J."/>
        </authorList>
    </citation>
    <scope>NUCLEOTIDE SEQUENCE [LARGE SCALE GENOMIC DNA]</scope>
    <source>
        <strain evidence="6">Lor287</strain>
    </source>
</reference>
<accession>A0AAP0FZ03</accession>
<sequence>MESSSGRSDPEEVCPICLEPPKREAYLDHCFHSFCYHCIVQWSKFVKKKSYQEEPSIKCPLCKAENLSIVHSFDGESFLRFYFNGDSRNSFFTSSHGYRLQCYSCELDDIHETPLWSQTRESSYYSFKNVRLISHLYRGIMLFIQEEDVGIIVHHVHGVIEAFFRSNKGDNTTLNPEKRREMFRALLIDAAWPFLHARTERFADELELFLASGLNIDAYDEVYMHHLENYSSSEASGHVAPIAEKMQEARLRWSASVSETRMKEITLDDGCCGLEQALIDPWIVSSS</sequence>
<keyword evidence="1" id="KW-0479">Metal-binding</keyword>
<dbReference type="PANTHER" id="PTHR47692">
    <property type="entry name" value="RING/U-BOX SUPERFAMILY PROTEIN"/>
    <property type="match status" value="1"/>
</dbReference>
<evidence type="ECO:0000259" key="5">
    <source>
        <dbReference type="PROSITE" id="PS50089"/>
    </source>
</evidence>
<evidence type="ECO:0000256" key="3">
    <source>
        <dbReference type="ARBA" id="ARBA00022833"/>
    </source>
</evidence>
<dbReference type="Proteomes" id="UP001418222">
    <property type="component" value="Unassembled WGS sequence"/>
</dbReference>
<dbReference type="GO" id="GO:0008270">
    <property type="term" value="F:zinc ion binding"/>
    <property type="evidence" value="ECO:0007669"/>
    <property type="project" value="UniProtKB-KW"/>
</dbReference>
<dbReference type="Pfam" id="PF00097">
    <property type="entry name" value="zf-C3HC4"/>
    <property type="match status" value="1"/>
</dbReference>
<evidence type="ECO:0000256" key="4">
    <source>
        <dbReference type="PROSITE-ProRule" id="PRU00175"/>
    </source>
</evidence>
<dbReference type="PROSITE" id="PS00518">
    <property type="entry name" value="ZF_RING_1"/>
    <property type="match status" value="1"/>
</dbReference>
<dbReference type="AlphaFoldDB" id="A0AAP0FZ03"/>
<dbReference type="InterPro" id="IPR001841">
    <property type="entry name" value="Znf_RING"/>
</dbReference>
<gene>
    <name evidence="6" type="ORF">KSP39_PZI018059</name>
</gene>
<dbReference type="PROSITE" id="PS50089">
    <property type="entry name" value="ZF_RING_2"/>
    <property type="match status" value="1"/>
</dbReference>
<keyword evidence="7" id="KW-1185">Reference proteome</keyword>
<feature type="domain" description="RING-type" evidence="5">
    <location>
        <begin position="14"/>
        <end position="63"/>
    </location>
</feature>
<keyword evidence="3" id="KW-0862">Zinc</keyword>
<name>A0AAP0FZ03_9ASPA</name>
<dbReference type="Gene3D" id="3.30.40.10">
    <property type="entry name" value="Zinc/RING finger domain, C3HC4 (zinc finger)"/>
    <property type="match status" value="1"/>
</dbReference>
<dbReference type="SMART" id="SM00184">
    <property type="entry name" value="RING"/>
    <property type="match status" value="1"/>
</dbReference>
<keyword evidence="2 4" id="KW-0863">Zinc-finger</keyword>
<evidence type="ECO:0000256" key="1">
    <source>
        <dbReference type="ARBA" id="ARBA00022723"/>
    </source>
</evidence>
<proteinExistence type="predicted"/>
<dbReference type="PANTHER" id="PTHR47692:SF2">
    <property type="entry name" value="ZINC FINGER RING-TYPE DOMAIN CONTAINING PROTEIN"/>
    <property type="match status" value="1"/>
</dbReference>